<organism evidence="1">
    <name type="scientific">bioreactor metagenome</name>
    <dbReference type="NCBI Taxonomy" id="1076179"/>
    <lineage>
        <taxon>unclassified sequences</taxon>
        <taxon>metagenomes</taxon>
        <taxon>ecological metagenomes</taxon>
    </lineage>
</organism>
<gene>
    <name evidence="1" type="ORF">SDC9_170109</name>
</gene>
<protein>
    <submittedName>
        <fullName evidence="1">Uncharacterized protein</fullName>
    </submittedName>
</protein>
<comment type="caution">
    <text evidence="1">The sequence shown here is derived from an EMBL/GenBank/DDBJ whole genome shotgun (WGS) entry which is preliminary data.</text>
</comment>
<dbReference type="AlphaFoldDB" id="A0A645G9D7"/>
<proteinExistence type="predicted"/>
<name>A0A645G9D7_9ZZZZ</name>
<reference evidence="1" key="1">
    <citation type="submission" date="2019-08" db="EMBL/GenBank/DDBJ databases">
        <authorList>
            <person name="Kucharzyk K."/>
            <person name="Murdoch R.W."/>
            <person name="Higgins S."/>
            <person name="Loffler F."/>
        </authorList>
    </citation>
    <scope>NUCLEOTIDE SEQUENCE</scope>
</reference>
<evidence type="ECO:0000313" key="1">
    <source>
        <dbReference type="EMBL" id="MPN22726.1"/>
    </source>
</evidence>
<dbReference type="EMBL" id="VSSQ01071027">
    <property type="protein sequence ID" value="MPN22726.1"/>
    <property type="molecule type" value="Genomic_DNA"/>
</dbReference>
<sequence>MRARFSARRFSSSVAFFRSARAFLRVATAVSRAFLRACATVRPRLYLSEESTSATMLSTMSTTMTMPEYRPTRATISAKICSGSMLIMRLCVPSKSQRSFQNSISWKNVQKLVKSSAAHVPRKPKINKNTNEPERYPCARYCGAMRKCTTAAKRNRMSITSTPTSR</sequence>
<accession>A0A645G9D7</accession>